<evidence type="ECO:0000313" key="1">
    <source>
        <dbReference type="EMBL" id="KAI3356756.1"/>
    </source>
</evidence>
<proteinExistence type="predicted"/>
<dbReference type="Proteomes" id="UP000831701">
    <property type="component" value="Chromosome 19"/>
</dbReference>
<dbReference type="EMBL" id="CM041549">
    <property type="protein sequence ID" value="KAI3356756.1"/>
    <property type="molecule type" value="Genomic_DNA"/>
</dbReference>
<protein>
    <submittedName>
        <fullName evidence="1">Uncharacterized protein</fullName>
    </submittedName>
</protein>
<comment type="caution">
    <text evidence="1">The sequence shown here is derived from an EMBL/GenBank/DDBJ whole genome shotgun (WGS) entry which is preliminary data.</text>
</comment>
<sequence length="530" mass="59591">MYALLDDQSNRSLVKSEFFQLFDIHGSPAPYLMRTCSGTAEMVGRKAVGFQIEAIDGQVRLDLPPLIECNEIMSDRSEIPSPEVALSHAHLRSVAPNIPELDPEAQILILLGRDIIRVHKVRQQINGPHNAPFAQRLDLGWVIVGEVCIDRAHKPTIAAYKTNVLQNGRPSFLMPCQKLIHVKDTANYGWEKKYDLANHSSVSLCAEDKLGQNVFMKTAHDNEPALSFEDETFLKIMHTGFKRNEQNNWIAPLPFRLPRPRLPNNRAQALSRLNSLRRTLNKNPEMKEQFVSFMEKLFENGHAESAPPLSDDTDDTHLRGVPPSKARDDHRDFLRFLWHKDNDLTKEVAEFRMRMHVFGNSPSPAVATYGLRRAAQEGEQRHGPDSRHFVERHFYVDDGLISVPTASEAIDLLKCTQASLAESNLKLHKIASNCVTVMQAFPAEDLAASLKDLGLDSETLPVQRSLGLCLDIDSDTFTFRVAVSDKPYTRRGVLSTVNSLFEPPGLCCSSDDQRTCAAKRTHHRGSRLGH</sequence>
<accession>A0ACB8VMB2</accession>
<reference evidence="1" key="1">
    <citation type="submission" date="2022-04" db="EMBL/GenBank/DDBJ databases">
        <title>Jade perch genome.</title>
        <authorList>
            <person name="Chao B."/>
        </authorList>
    </citation>
    <scope>NUCLEOTIDE SEQUENCE</scope>
    <source>
        <strain evidence="1">CB-2022</strain>
    </source>
</reference>
<gene>
    <name evidence="1" type="ORF">L3Q82_003434</name>
</gene>
<organism evidence="1 2">
    <name type="scientific">Scortum barcoo</name>
    <name type="common">barcoo grunter</name>
    <dbReference type="NCBI Taxonomy" id="214431"/>
    <lineage>
        <taxon>Eukaryota</taxon>
        <taxon>Metazoa</taxon>
        <taxon>Chordata</taxon>
        <taxon>Craniata</taxon>
        <taxon>Vertebrata</taxon>
        <taxon>Euteleostomi</taxon>
        <taxon>Actinopterygii</taxon>
        <taxon>Neopterygii</taxon>
        <taxon>Teleostei</taxon>
        <taxon>Neoteleostei</taxon>
        <taxon>Acanthomorphata</taxon>
        <taxon>Eupercaria</taxon>
        <taxon>Centrarchiformes</taxon>
        <taxon>Terapontoidei</taxon>
        <taxon>Terapontidae</taxon>
        <taxon>Scortum</taxon>
    </lineage>
</organism>
<keyword evidence="2" id="KW-1185">Reference proteome</keyword>
<evidence type="ECO:0000313" key="2">
    <source>
        <dbReference type="Proteomes" id="UP000831701"/>
    </source>
</evidence>
<name>A0ACB8VMB2_9TELE</name>